<dbReference type="Gene3D" id="1.10.10.10">
    <property type="entry name" value="Winged helix-like DNA-binding domain superfamily/Winged helix DNA-binding domain"/>
    <property type="match status" value="1"/>
</dbReference>
<feature type="region of interest" description="Disordered" evidence="1">
    <location>
        <begin position="44"/>
        <end position="64"/>
    </location>
</feature>
<dbReference type="AlphaFoldDB" id="A0A936Z1T5"/>
<dbReference type="SUPFAM" id="SSF46894">
    <property type="entry name" value="C-terminal effector domain of the bipartite response regulators"/>
    <property type="match status" value="1"/>
</dbReference>
<sequence>MANRSNLLAPTDPKLLDVIHSIHAAARDPSLWPGVLRKVVAIVGGQQPPRPPREAPEDGLPTEALDPRAHELQGVAHAALAALERLNFGVLLLGPDGELQHANKRADDISRRTRAYSVGTASRLQASVPAQSVKLYKAVQLASQLGASRDMPGTPLRLRGVSGGEVHAFVVPVPADTQHFEKSVVALMFVADPHSTLANFAEKLRQIYHLSPTEAQLAEALVNGRSLKQFAVERGTSLNTVRTQLRSLAAKVGAKRQLDVVRCLLTGPAVLDL</sequence>
<dbReference type="Proteomes" id="UP000599109">
    <property type="component" value="Unassembled WGS sequence"/>
</dbReference>
<proteinExistence type="predicted"/>
<dbReference type="SMART" id="SM00421">
    <property type="entry name" value="HTH_LUXR"/>
    <property type="match status" value="1"/>
</dbReference>
<dbReference type="InterPro" id="IPR000792">
    <property type="entry name" value="Tscrpt_reg_LuxR_C"/>
</dbReference>
<dbReference type="EMBL" id="JAEQNE010000003">
    <property type="protein sequence ID" value="MBL0392721.1"/>
    <property type="molecule type" value="Genomic_DNA"/>
</dbReference>
<dbReference type="InterPro" id="IPR016032">
    <property type="entry name" value="Sig_transdc_resp-reg_C-effctor"/>
</dbReference>
<evidence type="ECO:0000256" key="1">
    <source>
        <dbReference type="SAM" id="MobiDB-lite"/>
    </source>
</evidence>
<reference evidence="3 4" key="1">
    <citation type="journal article" date="2017" name="Int. J. Syst. Evol. Microbiol.">
        <title>Ramlibacter monticola sp. nov., isolated from forest soil.</title>
        <authorList>
            <person name="Chaudhary D.K."/>
            <person name="Kim J."/>
        </authorList>
    </citation>
    <scope>NUCLEOTIDE SEQUENCE [LARGE SCALE GENOMIC DNA]</scope>
    <source>
        <strain evidence="3 4">KACC 19175</strain>
    </source>
</reference>
<dbReference type="InterPro" id="IPR036388">
    <property type="entry name" value="WH-like_DNA-bd_sf"/>
</dbReference>
<gene>
    <name evidence="3" type="ORF">JJ685_16390</name>
</gene>
<dbReference type="GO" id="GO:0006355">
    <property type="term" value="P:regulation of DNA-templated transcription"/>
    <property type="evidence" value="ECO:0007669"/>
    <property type="project" value="InterPro"/>
</dbReference>
<comment type="caution">
    <text evidence="3">The sequence shown here is derived from an EMBL/GenBank/DDBJ whole genome shotgun (WGS) entry which is preliminary data.</text>
</comment>
<evidence type="ECO:0000313" key="3">
    <source>
        <dbReference type="EMBL" id="MBL0392721.1"/>
    </source>
</evidence>
<accession>A0A936Z1T5</accession>
<name>A0A936Z1T5_9BURK</name>
<protein>
    <submittedName>
        <fullName evidence="3">Helix-turn-helix transcriptional regulator</fullName>
    </submittedName>
</protein>
<dbReference type="GO" id="GO:0003677">
    <property type="term" value="F:DNA binding"/>
    <property type="evidence" value="ECO:0007669"/>
    <property type="project" value="InterPro"/>
</dbReference>
<evidence type="ECO:0000259" key="2">
    <source>
        <dbReference type="SMART" id="SM00421"/>
    </source>
</evidence>
<organism evidence="3 4">
    <name type="scientific">Ramlibacter monticola</name>
    <dbReference type="NCBI Taxonomy" id="1926872"/>
    <lineage>
        <taxon>Bacteria</taxon>
        <taxon>Pseudomonadati</taxon>
        <taxon>Pseudomonadota</taxon>
        <taxon>Betaproteobacteria</taxon>
        <taxon>Burkholderiales</taxon>
        <taxon>Comamonadaceae</taxon>
        <taxon>Ramlibacter</taxon>
    </lineage>
</organism>
<evidence type="ECO:0000313" key="4">
    <source>
        <dbReference type="Proteomes" id="UP000599109"/>
    </source>
</evidence>
<feature type="domain" description="HTH luxR-type" evidence="2">
    <location>
        <begin position="207"/>
        <end position="264"/>
    </location>
</feature>
<keyword evidence="4" id="KW-1185">Reference proteome</keyword>
<dbReference type="RefSeq" id="WP_201675329.1">
    <property type="nucleotide sequence ID" value="NZ_JAEQNE010000003.1"/>
</dbReference>